<feature type="compositionally biased region" description="Basic and acidic residues" evidence="1">
    <location>
        <begin position="758"/>
        <end position="778"/>
    </location>
</feature>
<dbReference type="InterPro" id="IPR011113">
    <property type="entry name" value="Rho_RNA-bd"/>
</dbReference>
<dbReference type="GO" id="GO:0006353">
    <property type="term" value="P:DNA-templated transcription termination"/>
    <property type="evidence" value="ECO:0007669"/>
    <property type="project" value="InterPro"/>
</dbReference>
<proteinExistence type="predicted"/>
<feature type="compositionally biased region" description="Basic and acidic residues" evidence="1">
    <location>
        <begin position="553"/>
        <end position="568"/>
    </location>
</feature>
<feature type="compositionally biased region" description="Basic and acidic residues" evidence="1">
    <location>
        <begin position="124"/>
        <end position="138"/>
    </location>
</feature>
<dbReference type="Gene3D" id="2.40.50.140">
    <property type="entry name" value="Nucleic acid-binding proteins"/>
    <property type="match status" value="1"/>
</dbReference>
<dbReference type="GO" id="GO:0003723">
    <property type="term" value="F:RNA binding"/>
    <property type="evidence" value="ECO:0007669"/>
    <property type="project" value="InterPro"/>
</dbReference>
<feature type="compositionally biased region" description="Basic and acidic residues" evidence="1">
    <location>
        <begin position="107"/>
        <end position="116"/>
    </location>
</feature>
<organism evidence="3">
    <name type="scientific">Chromera velia CCMP2878</name>
    <dbReference type="NCBI Taxonomy" id="1169474"/>
    <lineage>
        <taxon>Eukaryota</taxon>
        <taxon>Sar</taxon>
        <taxon>Alveolata</taxon>
        <taxon>Colpodellida</taxon>
        <taxon>Chromeraceae</taxon>
        <taxon>Chromera</taxon>
    </lineage>
</organism>
<dbReference type="VEuPathDB" id="CryptoDB:Cvel_23484"/>
<feature type="compositionally biased region" description="Basic and acidic residues" evidence="1">
    <location>
        <begin position="218"/>
        <end position="229"/>
    </location>
</feature>
<feature type="domain" description="Rho RNA-BD" evidence="2">
    <location>
        <begin position="327"/>
        <end position="401"/>
    </location>
</feature>
<feature type="region of interest" description="Disordered" evidence="1">
    <location>
        <begin position="1"/>
        <end position="252"/>
    </location>
</feature>
<sequence length="890" mass="98469">MESSAETGVNPTNHLVHITQITGAPASPSPSSQQEFSGAKAAVPNVSGGSTLPPGLREEMEREEAEEKSQEGQSEAVPMDGDAGEGPNAVNGTEEGGEQEGGYNTNDAERQERASEEAGEEDDDRMRDVGERDPRDQDQGVEGEVGMLSGPSSPGRHQESARWTPGHSGYPDEERDAYDRYDAGGEHSFSGGREEDEIDEEEEEIEDHEGEPEGEGVAVKREGEEGKEPGEEEGEVGDGKKDGEEKDGQAGKMKKAFSHLEYLRYRAEIATPVTVADLLLKDGPGLKEEATKFGVSEQEGEGETARTKEKEELIEEIVLAAYRGVGLTAALGQLELRGDRGTLRVKPGRAFSIGDVYIAGSQIRKFILQAGDKVLAEVRAPYARGERLFCVAQILAINGKPTEVYESEERPERLKAREEEREKEHESRTEHIVREKKDTAKREAVGLGLPPDAVPGMPFRSRTYITGIPPRFREKEGAGGINNAVSLPPPKVLRAGMGPNSSIPPEDDRDRRGGGAVTAGGVTLRPRDSVLADRGDRRGSGGGGAFPVPAEASWRDRDRDRNRERYLDGGDSSPAPLEREYSGGHAHSMAPPLLGRDMVDGVPPGGSGMPMSMGGAAVGGGGSSFNGRRWRDPALDREPQRGDYPDASRGLPREREKERDRGGEGRNSRERDPMGSAYAMHQERERERERDRDRDLEPDRADRNRRSRPTERGEYGEYGARERERTRDREREMDAARMSTRRGTGGPGRSPALPVQMMDRDRERGSSRERGRGAELHSHPSHQMHSAHHLSRDSHHMGSMQASPRVLNRDPRRERSPPVSPSRLHHYSAGGHGHGEEDLPRYDPDADERERLRFAHRMPTQVPMMSAPYDRDRDRERDRENEYLMRRHQY</sequence>
<feature type="compositionally biased region" description="Basic and acidic residues" evidence="1">
    <location>
        <begin position="237"/>
        <end position="249"/>
    </location>
</feature>
<dbReference type="EMBL" id="CDMZ01001575">
    <property type="protein sequence ID" value="CEM34618.1"/>
    <property type="molecule type" value="Genomic_DNA"/>
</dbReference>
<reference evidence="3" key="1">
    <citation type="submission" date="2014-11" db="EMBL/GenBank/DDBJ databases">
        <authorList>
            <person name="Otto D Thomas"/>
            <person name="Naeem Raeece"/>
        </authorList>
    </citation>
    <scope>NUCLEOTIDE SEQUENCE</scope>
</reference>
<dbReference type="AlphaFoldDB" id="A0A0G4GUX2"/>
<feature type="compositionally biased region" description="Acidic residues" evidence="1">
    <location>
        <begin position="194"/>
        <end position="214"/>
    </location>
</feature>
<accession>A0A0G4GUX2</accession>
<feature type="compositionally biased region" description="Basic and acidic residues" evidence="1">
    <location>
        <begin position="869"/>
        <end position="890"/>
    </location>
</feature>
<feature type="compositionally biased region" description="Basic residues" evidence="1">
    <location>
        <begin position="779"/>
        <end position="789"/>
    </location>
</feature>
<feature type="compositionally biased region" description="Basic and acidic residues" evidence="1">
    <location>
        <begin position="56"/>
        <end position="70"/>
    </location>
</feature>
<evidence type="ECO:0000259" key="2">
    <source>
        <dbReference type="PROSITE" id="PS51856"/>
    </source>
</evidence>
<dbReference type="Pfam" id="PF07497">
    <property type="entry name" value="Rho_RNA_bind"/>
    <property type="match status" value="1"/>
</dbReference>
<feature type="region of interest" description="Disordered" evidence="1">
    <location>
        <begin position="406"/>
        <end position="441"/>
    </location>
</feature>
<feature type="compositionally biased region" description="Basic and acidic residues" evidence="1">
    <location>
        <begin position="833"/>
        <end position="853"/>
    </location>
</feature>
<dbReference type="PROSITE" id="PS51856">
    <property type="entry name" value="RHO_RNA_BD"/>
    <property type="match status" value="1"/>
</dbReference>
<evidence type="ECO:0000313" key="3">
    <source>
        <dbReference type="EMBL" id="CEM34618.1"/>
    </source>
</evidence>
<feature type="compositionally biased region" description="Basic and acidic residues" evidence="1">
    <location>
        <begin position="407"/>
        <end position="441"/>
    </location>
</feature>
<protein>
    <recommendedName>
        <fullName evidence="2">Rho RNA-BD domain-containing protein</fullName>
    </recommendedName>
</protein>
<feature type="compositionally biased region" description="Basic and acidic residues" evidence="1">
    <location>
        <begin position="807"/>
        <end position="816"/>
    </location>
</feature>
<feature type="compositionally biased region" description="Basic and acidic residues" evidence="1">
    <location>
        <begin position="681"/>
        <end position="735"/>
    </location>
</feature>
<dbReference type="InterPro" id="IPR012340">
    <property type="entry name" value="NA-bd_OB-fold"/>
</dbReference>
<gene>
    <name evidence="3" type="ORF">Cvel_23484</name>
</gene>
<feature type="compositionally biased region" description="Basic and acidic residues" evidence="1">
    <location>
        <begin position="525"/>
        <end position="539"/>
    </location>
</feature>
<evidence type="ECO:0000256" key="1">
    <source>
        <dbReference type="SAM" id="MobiDB-lite"/>
    </source>
</evidence>
<name>A0A0G4GUX2_9ALVE</name>
<feature type="compositionally biased region" description="Polar residues" evidence="1">
    <location>
        <begin position="1"/>
        <end position="13"/>
    </location>
</feature>
<feature type="region of interest" description="Disordered" evidence="1">
    <location>
        <begin position="474"/>
        <end position="890"/>
    </location>
</feature>
<feature type="compositionally biased region" description="Basic and acidic residues" evidence="1">
    <location>
        <begin position="629"/>
        <end position="673"/>
    </location>
</feature>